<comment type="subcellular location">
    <subcellularLocation>
        <location evidence="1">Membrane</location>
    </subcellularLocation>
</comment>
<protein>
    <recommendedName>
        <fullName evidence="7">Mechanosensitive ion channel MscS domain-containing protein</fullName>
    </recommendedName>
</protein>
<dbReference type="PANTHER" id="PTHR30566">
    <property type="entry name" value="YNAI-RELATED MECHANOSENSITIVE ION CHANNEL"/>
    <property type="match status" value="1"/>
</dbReference>
<organism evidence="8 9">
    <name type="scientific">Nesterenkonia aethiopica</name>
    <dbReference type="NCBI Taxonomy" id="269144"/>
    <lineage>
        <taxon>Bacteria</taxon>
        <taxon>Bacillati</taxon>
        <taxon>Actinomycetota</taxon>
        <taxon>Actinomycetes</taxon>
        <taxon>Micrococcales</taxon>
        <taxon>Micrococcaceae</taxon>
        <taxon>Nesterenkonia</taxon>
    </lineage>
</organism>
<dbReference type="InterPro" id="IPR023408">
    <property type="entry name" value="MscS_beta-dom_sf"/>
</dbReference>
<feature type="transmembrane region" description="Helical" evidence="6">
    <location>
        <begin position="160"/>
        <end position="181"/>
    </location>
</feature>
<feature type="compositionally biased region" description="Basic and acidic residues" evidence="5">
    <location>
        <begin position="509"/>
        <end position="520"/>
    </location>
</feature>
<dbReference type="PANTHER" id="PTHR30566:SF25">
    <property type="entry name" value="INNER MEMBRANE PROTEIN"/>
    <property type="match status" value="1"/>
</dbReference>
<feature type="transmembrane region" description="Helical" evidence="6">
    <location>
        <begin position="81"/>
        <end position="99"/>
    </location>
</feature>
<gene>
    <name evidence="8" type="ORF">GCM10010529_22300</name>
</gene>
<feature type="domain" description="Mechanosensitive ion channel MscS" evidence="7">
    <location>
        <begin position="209"/>
        <end position="275"/>
    </location>
</feature>
<sequence>MTAEETLEPTPDEDLNTIVEDNVPDGVQSLMADAGPILGIFIGVAVTLVVALAITVASSVVMKQIFRRTPEATRAINRTRLPLFLTLTVFGTRVAVRIAATEESWQPAVSFVLFILIVAGIAWWAMRVVRIVEALVLARYAGDGEMEDRRGRRLRTQVSLIRRILTAVIITLAVTAVLLMIPEVRALGAGLLASAGVVSVVAGLAMQSTLSNVFAGIQLAFTDSIRVGDVIVMEDTFATVEDITLSVVVLKVWDERRVIYPSSYFVATPFENWTRVGTELFGTVELDVDWRVPMDQLRARLKRLLESTDLWDGKDYSVQVTEATGGMVKARVVVSARNSGELWDLRCLVREDLVNYLRAEHPYSVPTQRMLLSHEEALDGAPHHVRTGQFNQVGDDDGARRGDTREQPVVPGTPERRPEDHAGAWRLSPEEQELLRRYGSAGHQAEETAQETTRETTGATSGRADASHAAESEHTEETPLTQAGEGASVFTGSITAVERNREFSGPGEEAYRERRERQEDGALEEDGTEPREKHRARPDDGD</sequence>
<dbReference type="EMBL" id="BAAAVT010000014">
    <property type="protein sequence ID" value="GAA3069398.1"/>
    <property type="molecule type" value="Genomic_DNA"/>
</dbReference>
<dbReference type="SUPFAM" id="SSF50182">
    <property type="entry name" value="Sm-like ribonucleoproteins"/>
    <property type="match status" value="1"/>
</dbReference>
<feature type="transmembrane region" description="Helical" evidence="6">
    <location>
        <begin position="37"/>
        <end position="61"/>
    </location>
</feature>
<comment type="caution">
    <text evidence="8">The sequence shown here is derived from an EMBL/GenBank/DDBJ whole genome shotgun (WGS) entry which is preliminary data.</text>
</comment>
<feature type="compositionally biased region" description="Basic and acidic residues" evidence="5">
    <location>
        <begin position="397"/>
        <end position="406"/>
    </location>
</feature>
<evidence type="ECO:0000313" key="8">
    <source>
        <dbReference type="EMBL" id="GAA3069398.1"/>
    </source>
</evidence>
<keyword evidence="9" id="KW-1185">Reference proteome</keyword>
<feature type="transmembrane region" description="Helical" evidence="6">
    <location>
        <begin position="105"/>
        <end position="125"/>
    </location>
</feature>
<evidence type="ECO:0000256" key="5">
    <source>
        <dbReference type="SAM" id="MobiDB-lite"/>
    </source>
</evidence>
<name>A0ABP6M0F8_9MICC</name>
<evidence type="ECO:0000313" key="9">
    <source>
        <dbReference type="Proteomes" id="UP001500236"/>
    </source>
</evidence>
<feature type="region of interest" description="Disordered" evidence="5">
    <location>
        <begin position="383"/>
        <end position="542"/>
    </location>
</feature>
<proteinExistence type="predicted"/>
<keyword evidence="4 6" id="KW-0472">Membrane</keyword>
<evidence type="ECO:0000259" key="7">
    <source>
        <dbReference type="Pfam" id="PF00924"/>
    </source>
</evidence>
<dbReference type="Proteomes" id="UP001500236">
    <property type="component" value="Unassembled WGS sequence"/>
</dbReference>
<feature type="compositionally biased region" description="Basic and acidic residues" evidence="5">
    <location>
        <begin position="414"/>
        <end position="423"/>
    </location>
</feature>
<keyword evidence="3 6" id="KW-1133">Transmembrane helix</keyword>
<evidence type="ECO:0000256" key="2">
    <source>
        <dbReference type="ARBA" id="ARBA00022692"/>
    </source>
</evidence>
<feature type="compositionally biased region" description="Basic and acidic residues" evidence="5">
    <location>
        <begin position="528"/>
        <end position="542"/>
    </location>
</feature>
<reference evidence="9" key="1">
    <citation type="journal article" date="2019" name="Int. J. Syst. Evol. Microbiol.">
        <title>The Global Catalogue of Microorganisms (GCM) 10K type strain sequencing project: providing services to taxonomists for standard genome sequencing and annotation.</title>
        <authorList>
            <consortium name="The Broad Institute Genomics Platform"/>
            <consortium name="The Broad Institute Genome Sequencing Center for Infectious Disease"/>
            <person name="Wu L."/>
            <person name="Ma J."/>
        </authorList>
    </citation>
    <scope>NUCLEOTIDE SEQUENCE [LARGE SCALE GENOMIC DNA]</scope>
    <source>
        <strain evidence="9">JCM 14309</strain>
    </source>
</reference>
<dbReference type="RefSeq" id="WP_344681463.1">
    <property type="nucleotide sequence ID" value="NZ_BAAAVT010000014.1"/>
</dbReference>
<keyword evidence="2 6" id="KW-0812">Transmembrane</keyword>
<dbReference type="Gene3D" id="2.30.30.60">
    <property type="match status" value="1"/>
</dbReference>
<evidence type="ECO:0000256" key="3">
    <source>
        <dbReference type="ARBA" id="ARBA00022989"/>
    </source>
</evidence>
<evidence type="ECO:0000256" key="6">
    <source>
        <dbReference type="SAM" id="Phobius"/>
    </source>
</evidence>
<accession>A0ABP6M0F8</accession>
<feature type="compositionally biased region" description="Low complexity" evidence="5">
    <location>
        <begin position="455"/>
        <end position="464"/>
    </location>
</feature>
<dbReference type="Pfam" id="PF00924">
    <property type="entry name" value="MS_channel_2nd"/>
    <property type="match status" value="1"/>
</dbReference>
<dbReference type="InterPro" id="IPR010920">
    <property type="entry name" value="LSM_dom_sf"/>
</dbReference>
<dbReference type="InterPro" id="IPR006685">
    <property type="entry name" value="MscS_channel_2nd"/>
</dbReference>
<evidence type="ECO:0000256" key="1">
    <source>
        <dbReference type="ARBA" id="ARBA00004370"/>
    </source>
</evidence>
<dbReference type="Gene3D" id="1.10.287.1260">
    <property type="match status" value="1"/>
</dbReference>
<evidence type="ECO:0000256" key="4">
    <source>
        <dbReference type="ARBA" id="ARBA00023136"/>
    </source>
</evidence>
<feature type="compositionally biased region" description="Basic and acidic residues" evidence="5">
    <location>
        <begin position="465"/>
        <end position="477"/>
    </location>
</feature>